<dbReference type="GeneID" id="30179340"/>
<name>A0A1E3NME3_9ASCO</name>
<evidence type="ECO:0000313" key="7">
    <source>
        <dbReference type="EMBL" id="ODQ47226.1"/>
    </source>
</evidence>
<dbReference type="PROSITE" id="PS51299">
    <property type="entry name" value="HTH_APSES"/>
    <property type="match status" value="1"/>
</dbReference>
<dbReference type="SUPFAM" id="SSF54616">
    <property type="entry name" value="DNA-binding domain of Mlu1-box binding protein MBP1"/>
    <property type="match status" value="1"/>
</dbReference>
<dbReference type="OrthoDB" id="6718656at2759"/>
<evidence type="ECO:0000259" key="6">
    <source>
        <dbReference type="PROSITE" id="PS51299"/>
    </source>
</evidence>
<dbReference type="InterPro" id="IPR051642">
    <property type="entry name" value="SWI6-like"/>
</dbReference>
<evidence type="ECO:0000256" key="3">
    <source>
        <dbReference type="ARBA" id="ARBA00023125"/>
    </source>
</evidence>
<dbReference type="Pfam" id="PF04383">
    <property type="entry name" value="KilA-N"/>
    <property type="match status" value="1"/>
</dbReference>
<keyword evidence="8" id="KW-1185">Reference proteome</keyword>
<protein>
    <recommendedName>
        <fullName evidence="5">Transcription factor MBP1</fullName>
    </recommendedName>
</protein>
<dbReference type="EMBL" id="KV454002">
    <property type="protein sequence ID" value="ODQ47226.1"/>
    <property type="molecule type" value="Genomic_DNA"/>
</dbReference>
<dbReference type="GO" id="GO:0001228">
    <property type="term" value="F:DNA-binding transcription activator activity, RNA polymerase II-specific"/>
    <property type="evidence" value="ECO:0007669"/>
    <property type="project" value="UniProtKB-ARBA"/>
</dbReference>
<dbReference type="RefSeq" id="XP_019018339.1">
    <property type="nucleotide sequence ID" value="XM_019162653.1"/>
</dbReference>
<accession>A0A1E3NME3</accession>
<dbReference type="Gene3D" id="3.10.260.10">
    <property type="entry name" value="Transcription regulator HTH, APSES-type DNA-binding domain"/>
    <property type="match status" value="1"/>
</dbReference>
<keyword evidence="3" id="KW-0238">DNA-binding</keyword>
<organism evidence="7 8">
    <name type="scientific">Pichia membranifaciens NRRL Y-2026</name>
    <dbReference type="NCBI Taxonomy" id="763406"/>
    <lineage>
        <taxon>Eukaryota</taxon>
        <taxon>Fungi</taxon>
        <taxon>Dikarya</taxon>
        <taxon>Ascomycota</taxon>
        <taxon>Saccharomycotina</taxon>
        <taxon>Pichiomycetes</taxon>
        <taxon>Pichiales</taxon>
        <taxon>Pichiaceae</taxon>
        <taxon>Pichia</taxon>
    </lineage>
</organism>
<dbReference type="STRING" id="763406.A0A1E3NME3"/>
<feature type="domain" description="HTH APSES-type" evidence="6">
    <location>
        <begin position="5"/>
        <end position="102"/>
    </location>
</feature>
<gene>
    <name evidence="7" type="ORF">PICMEDRAFT_30738</name>
</gene>
<dbReference type="GO" id="GO:0003677">
    <property type="term" value="F:DNA binding"/>
    <property type="evidence" value="ECO:0007669"/>
    <property type="project" value="UniProtKB-KW"/>
</dbReference>
<keyword evidence="1" id="KW-0677">Repeat</keyword>
<comment type="function">
    <text evidence="4">Binds to MCB elements (Mlu I cell cycle box) found in the promoter of most DNA synthesis genes. Transcriptional activation by MBF has an important role in the transition from G1 to S phase. It may have a dual role in that it behaves as an activator of transcription at the G1-S boundary and as a repressor during other stages of the cell cycle.</text>
</comment>
<evidence type="ECO:0000313" key="8">
    <source>
        <dbReference type="Proteomes" id="UP000094455"/>
    </source>
</evidence>
<dbReference type="Proteomes" id="UP000094455">
    <property type="component" value="Unassembled WGS sequence"/>
</dbReference>
<dbReference type="PANTHER" id="PTHR43828">
    <property type="entry name" value="ASPARAGINASE"/>
    <property type="match status" value="1"/>
</dbReference>
<dbReference type="GO" id="GO:0033309">
    <property type="term" value="C:SBF transcription complex"/>
    <property type="evidence" value="ECO:0007669"/>
    <property type="project" value="TreeGrafter"/>
</dbReference>
<dbReference type="PANTHER" id="PTHR43828:SF15">
    <property type="entry name" value="TRANSCRIPTION FACTOR MBP1"/>
    <property type="match status" value="1"/>
</dbReference>
<dbReference type="FunFam" id="3.10.260.10:FF:000004">
    <property type="entry name" value="Transcription factor MBP1"/>
    <property type="match status" value="1"/>
</dbReference>
<feature type="non-terminal residue" evidence="7">
    <location>
        <position position="102"/>
    </location>
</feature>
<evidence type="ECO:0000256" key="4">
    <source>
        <dbReference type="ARBA" id="ARBA00054211"/>
    </source>
</evidence>
<keyword evidence="2" id="KW-0040">ANK repeat</keyword>
<reference evidence="7 8" key="1">
    <citation type="journal article" date="2016" name="Proc. Natl. Acad. Sci. U.S.A.">
        <title>Comparative genomics of biotechnologically important yeasts.</title>
        <authorList>
            <person name="Riley R."/>
            <person name="Haridas S."/>
            <person name="Wolfe K.H."/>
            <person name="Lopes M.R."/>
            <person name="Hittinger C.T."/>
            <person name="Goeker M."/>
            <person name="Salamov A.A."/>
            <person name="Wisecaver J.H."/>
            <person name="Long T.M."/>
            <person name="Calvey C.H."/>
            <person name="Aerts A.L."/>
            <person name="Barry K.W."/>
            <person name="Choi C."/>
            <person name="Clum A."/>
            <person name="Coughlan A.Y."/>
            <person name="Deshpande S."/>
            <person name="Douglass A.P."/>
            <person name="Hanson S.J."/>
            <person name="Klenk H.-P."/>
            <person name="LaButti K.M."/>
            <person name="Lapidus A."/>
            <person name="Lindquist E.A."/>
            <person name="Lipzen A.M."/>
            <person name="Meier-Kolthoff J.P."/>
            <person name="Ohm R.A."/>
            <person name="Otillar R.P."/>
            <person name="Pangilinan J.L."/>
            <person name="Peng Y."/>
            <person name="Rokas A."/>
            <person name="Rosa C.A."/>
            <person name="Scheuner C."/>
            <person name="Sibirny A.A."/>
            <person name="Slot J.C."/>
            <person name="Stielow J.B."/>
            <person name="Sun H."/>
            <person name="Kurtzman C.P."/>
            <person name="Blackwell M."/>
            <person name="Grigoriev I.V."/>
            <person name="Jeffries T.W."/>
        </authorList>
    </citation>
    <scope>NUCLEOTIDE SEQUENCE [LARGE SCALE GENOMIC DNA]</scope>
    <source>
        <strain evidence="7 8">NRRL Y-2026</strain>
    </source>
</reference>
<dbReference type="InterPro" id="IPR018004">
    <property type="entry name" value="KilA/APSES_HTH"/>
</dbReference>
<dbReference type="InterPro" id="IPR036887">
    <property type="entry name" value="HTH_APSES_sf"/>
</dbReference>
<dbReference type="AlphaFoldDB" id="A0A1E3NME3"/>
<dbReference type="SMART" id="SM01252">
    <property type="entry name" value="KilA-N"/>
    <property type="match status" value="1"/>
</dbReference>
<sequence>MHENLYSATYSGVAVYEFIHPKSSVMRRKKDGWVNATHILKVANFPKAKRTRILEKDVQTGVHEKVQGGYGKYQGTWVPLKRAVEIAQQFGVLNDLNPVFDY</sequence>
<dbReference type="GO" id="GO:0030907">
    <property type="term" value="C:MBF transcription complex"/>
    <property type="evidence" value="ECO:0007669"/>
    <property type="project" value="TreeGrafter"/>
</dbReference>
<evidence type="ECO:0000256" key="2">
    <source>
        <dbReference type="ARBA" id="ARBA00023043"/>
    </source>
</evidence>
<proteinExistence type="predicted"/>
<evidence type="ECO:0000256" key="5">
    <source>
        <dbReference type="ARBA" id="ARBA00073969"/>
    </source>
</evidence>
<dbReference type="InterPro" id="IPR003163">
    <property type="entry name" value="Tscrpt_reg_HTH_APSES-type"/>
</dbReference>
<evidence type="ECO:0000256" key="1">
    <source>
        <dbReference type="ARBA" id="ARBA00022737"/>
    </source>
</evidence>